<dbReference type="GO" id="GO:0005506">
    <property type="term" value="F:iron ion binding"/>
    <property type="evidence" value="ECO:0007669"/>
    <property type="project" value="InterPro"/>
</dbReference>
<dbReference type="InterPro" id="IPR002401">
    <property type="entry name" value="Cyt_P450_E_grp-I"/>
</dbReference>
<comment type="similarity">
    <text evidence="3">Belongs to the cytochrome P450 family.</text>
</comment>
<evidence type="ECO:0000256" key="8">
    <source>
        <dbReference type="ARBA" id="ARBA00023033"/>
    </source>
</evidence>
<keyword evidence="6" id="KW-0560">Oxidoreductase</keyword>
<sequence>MNLLIKVFLPLVVAGLLGAFGKLVQILIRPYFSSLRHLPGPPRGGLFYGNLKSVFAGDNSAVHEAWLEKYGHVIKYKGFFNKDRLYTTDLKAVNHFLTHSSDYQKPALARFFLSKMLGEGLLIAEGESHRKQRRVLNPAFGPGQIRELTSIFIDQARELCSFWDAKISTLGEPARINVLDGLSKTTLNIIGLAGFNYYFDALNPDKKNELSEAFSVIFSGAEDGLSFWDILISLFPPLRLIPNTEVRRLEQAKASMRRIGLQLVAEKKASVMRAHANEKSGSIEMKDVHDRDLLTLLIKANMASDLPETVRLSDEDVLWQVPTFLVAGHETTSSATTWCLFALTQAPEVQQKLREELFTIATDTPTMDELNSLHYLDAVMRETLRLYAPVAQTTKEAKKDDVVPLSVPFTDTCGEVHDSIKIDKGTQFFLPLLVINRSKALWGEDALEFKPERWESLPEAVSSIPGVWSNLLTFTGGPRSCIGYRFTLVEMKALLFMLVRSFEFELAVPYEDITRKQQVVQRPLVKSEMEKGSQMPLLLKRYQRI</sequence>
<evidence type="ECO:0000256" key="4">
    <source>
        <dbReference type="ARBA" id="ARBA00022617"/>
    </source>
</evidence>
<dbReference type="EMBL" id="KV722410">
    <property type="protein sequence ID" value="OCH90175.1"/>
    <property type="molecule type" value="Genomic_DNA"/>
</dbReference>
<dbReference type="InterPro" id="IPR001128">
    <property type="entry name" value="Cyt_P450"/>
</dbReference>
<dbReference type="InterPro" id="IPR036396">
    <property type="entry name" value="Cyt_P450_sf"/>
</dbReference>
<keyword evidence="11" id="KW-1185">Reference proteome</keyword>
<dbReference type="SUPFAM" id="SSF48264">
    <property type="entry name" value="Cytochrome P450"/>
    <property type="match status" value="1"/>
</dbReference>
<comment type="pathway">
    <text evidence="2">Secondary metabolite biosynthesis.</text>
</comment>
<dbReference type="GO" id="GO:0016705">
    <property type="term" value="F:oxidoreductase activity, acting on paired donors, with incorporation or reduction of molecular oxygen"/>
    <property type="evidence" value="ECO:0007669"/>
    <property type="project" value="InterPro"/>
</dbReference>
<evidence type="ECO:0000256" key="6">
    <source>
        <dbReference type="ARBA" id="ARBA00023002"/>
    </source>
</evidence>
<name>A0A8E2DJA0_9APHY</name>
<evidence type="ECO:0000256" key="7">
    <source>
        <dbReference type="ARBA" id="ARBA00023004"/>
    </source>
</evidence>
<gene>
    <name evidence="10" type="ORF">OBBRIDRAFT_793563</name>
</gene>
<dbReference type="PANTHER" id="PTHR24305:SF166">
    <property type="entry name" value="CYTOCHROME P450 12A4, MITOCHONDRIAL-RELATED"/>
    <property type="match status" value="1"/>
</dbReference>
<evidence type="ECO:0000256" key="3">
    <source>
        <dbReference type="ARBA" id="ARBA00010617"/>
    </source>
</evidence>
<reference evidence="10 11" key="1">
    <citation type="submission" date="2016-07" db="EMBL/GenBank/DDBJ databases">
        <title>Draft genome of the white-rot fungus Obba rivulosa 3A-2.</title>
        <authorList>
            <consortium name="DOE Joint Genome Institute"/>
            <person name="Miettinen O."/>
            <person name="Riley R."/>
            <person name="Acob R."/>
            <person name="Barry K."/>
            <person name="Cullen D."/>
            <person name="De Vries R."/>
            <person name="Hainaut M."/>
            <person name="Hatakka A."/>
            <person name="Henrissat B."/>
            <person name="Hilden K."/>
            <person name="Kuo R."/>
            <person name="Labutti K."/>
            <person name="Lipzen A."/>
            <person name="Makela M.R."/>
            <person name="Sandor L."/>
            <person name="Spatafora J.W."/>
            <person name="Grigoriev I.V."/>
            <person name="Hibbett D.S."/>
        </authorList>
    </citation>
    <scope>NUCLEOTIDE SEQUENCE [LARGE SCALE GENOMIC DNA]</scope>
    <source>
        <strain evidence="10 11">3A-2</strain>
    </source>
</reference>
<feature type="binding site" description="axial binding residue" evidence="9">
    <location>
        <position position="481"/>
    </location>
    <ligand>
        <name>heme</name>
        <dbReference type="ChEBI" id="CHEBI:30413"/>
    </ligand>
    <ligandPart>
        <name>Fe</name>
        <dbReference type="ChEBI" id="CHEBI:18248"/>
    </ligandPart>
</feature>
<comment type="cofactor">
    <cofactor evidence="1 9">
        <name>heme</name>
        <dbReference type="ChEBI" id="CHEBI:30413"/>
    </cofactor>
</comment>
<dbReference type="CDD" id="cd11069">
    <property type="entry name" value="CYP_FUM15-like"/>
    <property type="match status" value="1"/>
</dbReference>
<dbReference type="AlphaFoldDB" id="A0A8E2DJA0"/>
<dbReference type="PRINTS" id="PR00463">
    <property type="entry name" value="EP450I"/>
</dbReference>
<dbReference type="PANTHER" id="PTHR24305">
    <property type="entry name" value="CYTOCHROME P450"/>
    <property type="match status" value="1"/>
</dbReference>
<dbReference type="OrthoDB" id="1470350at2759"/>
<organism evidence="10 11">
    <name type="scientific">Obba rivulosa</name>
    <dbReference type="NCBI Taxonomy" id="1052685"/>
    <lineage>
        <taxon>Eukaryota</taxon>
        <taxon>Fungi</taxon>
        <taxon>Dikarya</taxon>
        <taxon>Basidiomycota</taxon>
        <taxon>Agaricomycotina</taxon>
        <taxon>Agaricomycetes</taxon>
        <taxon>Polyporales</taxon>
        <taxon>Gelatoporiaceae</taxon>
        <taxon>Obba</taxon>
    </lineage>
</organism>
<keyword evidence="5 9" id="KW-0479">Metal-binding</keyword>
<dbReference type="Pfam" id="PF00067">
    <property type="entry name" value="p450"/>
    <property type="match status" value="1"/>
</dbReference>
<keyword evidence="8" id="KW-0503">Monooxygenase</keyword>
<evidence type="ECO:0000256" key="5">
    <source>
        <dbReference type="ARBA" id="ARBA00022723"/>
    </source>
</evidence>
<dbReference type="Gene3D" id="1.10.630.10">
    <property type="entry name" value="Cytochrome P450"/>
    <property type="match status" value="1"/>
</dbReference>
<evidence type="ECO:0000256" key="1">
    <source>
        <dbReference type="ARBA" id="ARBA00001971"/>
    </source>
</evidence>
<evidence type="ECO:0000313" key="11">
    <source>
        <dbReference type="Proteomes" id="UP000250043"/>
    </source>
</evidence>
<dbReference type="GO" id="GO:0004497">
    <property type="term" value="F:monooxygenase activity"/>
    <property type="evidence" value="ECO:0007669"/>
    <property type="project" value="UniProtKB-KW"/>
</dbReference>
<dbReference type="InterPro" id="IPR050121">
    <property type="entry name" value="Cytochrome_P450_monoxygenase"/>
</dbReference>
<accession>A0A8E2DJA0</accession>
<proteinExistence type="inferred from homology"/>
<dbReference type="GO" id="GO:0020037">
    <property type="term" value="F:heme binding"/>
    <property type="evidence" value="ECO:0007669"/>
    <property type="project" value="InterPro"/>
</dbReference>
<dbReference type="Proteomes" id="UP000250043">
    <property type="component" value="Unassembled WGS sequence"/>
</dbReference>
<dbReference type="PRINTS" id="PR00385">
    <property type="entry name" value="P450"/>
</dbReference>
<protein>
    <submittedName>
        <fullName evidence="10">Cytochrome P450</fullName>
    </submittedName>
</protein>
<evidence type="ECO:0000256" key="2">
    <source>
        <dbReference type="ARBA" id="ARBA00005179"/>
    </source>
</evidence>
<keyword evidence="4 9" id="KW-0349">Heme</keyword>
<keyword evidence="7 9" id="KW-0408">Iron</keyword>
<evidence type="ECO:0000313" key="10">
    <source>
        <dbReference type="EMBL" id="OCH90175.1"/>
    </source>
</evidence>
<evidence type="ECO:0000256" key="9">
    <source>
        <dbReference type="PIRSR" id="PIRSR602401-1"/>
    </source>
</evidence>